<proteinExistence type="predicted"/>
<dbReference type="Pfam" id="PF22936">
    <property type="entry name" value="Pol_BBD"/>
    <property type="match status" value="1"/>
</dbReference>
<dbReference type="EMBL" id="QXGA01000088">
    <property type="protein sequence ID" value="KAE9152899.1"/>
    <property type="molecule type" value="Genomic_DNA"/>
</dbReference>
<evidence type="ECO:0000313" key="11">
    <source>
        <dbReference type="Proteomes" id="UP000440732"/>
    </source>
</evidence>
<feature type="region of interest" description="Disordered" evidence="1">
    <location>
        <begin position="1"/>
        <end position="38"/>
    </location>
</feature>
<dbReference type="AlphaFoldDB" id="A0A6A4EMJ7"/>
<sequence length="277" mass="30200">MRKCEEDEAVAPSIPATTEGEAVADPTPSQPSAAVAADASAQAKPAMGLVSATSTFNTNELTWVVDTGETSHMYKDIELFVQFEPIESSMETAANPLRILGNGTVRFPVKDSSDAVRTVELKDMNYVPRVAHNLFSVIKALVNDDFEIAIDKRECTLRHEGDGYVLSVPGGGGVDLYLMRGIGKRECALLAGGNANTKEALRWHRRTGHPGVNAMRQLHQIYFDSGTVSFPKIQINDLFCESCAFAKSTRLPFSRVIPKMTTRPGYVFHTIIGVLPI</sequence>
<dbReference type="Proteomes" id="UP000441208">
    <property type="component" value="Unassembled WGS sequence"/>
</dbReference>
<evidence type="ECO:0000313" key="12">
    <source>
        <dbReference type="Proteomes" id="UP000441208"/>
    </source>
</evidence>
<reference evidence="9 10" key="1">
    <citation type="submission" date="2018-08" db="EMBL/GenBank/DDBJ databases">
        <title>Genomic investigation of the strawberry pathogen Phytophthora fragariae indicates pathogenicity is determined by transcriptional variation in three key races.</title>
        <authorList>
            <person name="Adams T.M."/>
            <person name="Armitage A.D."/>
            <person name="Sobczyk M.K."/>
            <person name="Bates H.J."/>
            <person name="Dunwell J.M."/>
            <person name="Nellist C.F."/>
            <person name="Harrison R.J."/>
        </authorList>
    </citation>
    <scope>NUCLEOTIDE SEQUENCE [LARGE SCALE GENOMIC DNA]</scope>
    <source>
        <strain evidence="8 10">A4</strain>
        <strain evidence="7 11">NOV-5</strain>
        <strain evidence="6 12">NOV-71</strain>
        <strain evidence="4 9">NOV-9</strain>
        <strain evidence="5 13">ONT-3</strain>
    </source>
</reference>
<evidence type="ECO:0000259" key="2">
    <source>
        <dbReference type="Pfam" id="PF13976"/>
    </source>
</evidence>
<dbReference type="EMBL" id="QXGE01000029">
    <property type="protein sequence ID" value="KAE9328744.1"/>
    <property type="molecule type" value="Genomic_DNA"/>
</dbReference>
<dbReference type="Proteomes" id="UP000429523">
    <property type="component" value="Unassembled WGS sequence"/>
</dbReference>
<evidence type="ECO:0000313" key="8">
    <source>
        <dbReference type="EMBL" id="KAE9328744.1"/>
    </source>
</evidence>
<evidence type="ECO:0000313" key="9">
    <source>
        <dbReference type="Proteomes" id="UP000429523"/>
    </source>
</evidence>
<evidence type="ECO:0000313" key="4">
    <source>
        <dbReference type="EMBL" id="KAE8949018.1"/>
    </source>
</evidence>
<dbReference type="EMBL" id="QXFX01000027">
    <property type="protein sequence ID" value="KAE9137907.1"/>
    <property type="molecule type" value="Genomic_DNA"/>
</dbReference>
<accession>A0A6A4EMJ7</accession>
<dbReference type="Pfam" id="PF13976">
    <property type="entry name" value="gag_pre-integrs"/>
    <property type="match status" value="1"/>
</dbReference>
<organism evidence="8 10">
    <name type="scientific">Phytophthora fragariae</name>
    <dbReference type="NCBI Taxonomy" id="53985"/>
    <lineage>
        <taxon>Eukaryota</taxon>
        <taxon>Sar</taxon>
        <taxon>Stramenopiles</taxon>
        <taxon>Oomycota</taxon>
        <taxon>Peronosporomycetes</taxon>
        <taxon>Peronosporales</taxon>
        <taxon>Peronosporaceae</taxon>
        <taxon>Phytophthora</taxon>
    </lineage>
</organism>
<evidence type="ECO:0000259" key="3">
    <source>
        <dbReference type="Pfam" id="PF22936"/>
    </source>
</evidence>
<dbReference type="Proteomes" id="UP000440732">
    <property type="component" value="Unassembled WGS sequence"/>
</dbReference>
<dbReference type="Proteomes" id="UP000488956">
    <property type="component" value="Unassembled WGS sequence"/>
</dbReference>
<protein>
    <submittedName>
        <fullName evidence="8">Uncharacterized protein</fullName>
    </submittedName>
</protein>
<gene>
    <name evidence="8" type="ORF">PF001_g1252</name>
    <name evidence="7" type="ORF">PF006_g2930</name>
    <name evidence="6" type="ORF">PF007_g1302</name>
    <name evidence="4" type="ORF">PF009_g1431</name>
    <name evidence="5" type="ORF">PF010_g1135</name>
</gene>
<evidence type="ECO:0000313" key="13">
    <source>
        <dbReference type="Proteomes" id="UP000488956"/>
    </source>
</evidence>
<feature type="domain" description="GAG-pre-integrase" evidence="2">
    <location>
        <begin position="193"/>
        <end position="248"/>
    </location>
</feature>
<evidence type="ECO:0000313" key="7">
    <source>
        <dbReference type="EMBL" id="KAE9152899.1"/>
    </source>
</evidence>
<evidence type="ECO:0000313" key="10">
    <source>
        <dbReference type="Proteomes" id="UP000437068"/>
    </source>
</evidence>
<evidence type="ECO:0000256" key="1">
    <source>
        <dbReference type="SAM" id="MobiDB-lite"/>
    </source>
</evidence>
<dbReference type="Proteomes" id="UP000437068">
    <property type="component" value="Unassembled WGS sequence"/>
</dbReference>
<dbReference type="EMBL" id="QXGF01000033">
    <property type="protein sequence ID" value="KAE8949018.1"/>
    <property type="molecule type" value="Genomic_DNA"/>
</dbReference>
<evidence type="ECO:0000313" key="6">
    <source>
        <dbReference type="EMBL" id="KAE9138694.1"/>
    </source>
</evidence>
<dbReference type="InterPro" id="IPR025724">
    <property type="entry name" value="GAG-pre-integrase_dom"/>
</dbReference>
<dbReference type="InterPro" id="IPR054722">
    <property type="entry name" value="PolX-like_BBD"/>
</dbReference>
<comment type="caution">
    <text evidence="8">The sequence shown here is derived from an EMBL/GenBank/DDBJ whole genome shotgun (WGS) entry which is preliminary data.</text>
</comment>
<feature type="domain" description="Retrovirus-related Pol polyprotein from transposon TNT 1-94-like beta-barrel" evidence="3">
    <location>
        <begin position="63"/>
        <end position="140"/>
    </location>
</feature>
<evidence type="ECO:0000313" key="5">
    <source>
        <dbReference type="EMBL" id="KAE9137907.1"/>
    </source>
</evidence>
<dbReference type="EMBL" id="QXFZ01000030">
    <property type="protein sequence ID" value="KAE9138694.1"/>
    <property type="molecule type" value="Genomic_DNA"/>
</dbReference>
<name>A0A6A4EMJ7_9STRA</name>